<protein>
    <submittedName>
        <fullName evidence="1">Unnamed protein product</fullName>
    </submittedName>
</protein>
<keyword evidence="2" id="KW-1185">Reference proteome</keyword>
<evidence type="ECO:0000313" key="1">
    <source>
        <dbReference type="EMBL" id="GMF66165.1"/>
    </source>
</evidence>
<gene>
    <name evidence="1" type="ORF">Plil01_001868700</name>
</gene>
<accession>A0A9W6YL66</accession>
<sequence length="110" mass="12161">MVSFWTQSLTVSQLRSWATIPSIYSLMMSLSSLQQILVDKCHAFGNAELAKRITASHPTGHSLAAAMERDGLVHTEAFCSWYVEETRFDTLNESSASIWSQRSCGTGTAK</sequence>
<dbReference type="Proteomes" id="UP001165083">
    <property type="component" value="Unassembled WGS sequence"/>
</dbReference>
<evidence type="ECO:0000313" key="2">
    <source>
        <dbReference type="Proteomes" id="UP001165083"/>
    </source>
</evidence>
<dbReference type="AlphaFoldDB" id="A0A9W6YL66"/>
<name>A0A9W6YL66_9STRA</name>
<dbReference type="EMBL" id="BSXW01012560">
    <property type="protein sequence ID" value="GMF66165.1"/>
    <property type="molecule type" value="Genomic_DNA"/>
</dbReference>
<organism evidence="1 2">
    <name type="scientific">Phytophthora lilii</name>
    <dbReference type="NCBI Taxonomy" id="2077276"/>
    <lineage>
        <taxon>Eukaryota</taxon>
        <taxon>Sar</taxon>
        <taxon>Stramenopiles</taxon>
        <taxon>Oomycota</taxon>
        <taxon>Peronosporomycetes</taxon>
        <taxon>Peronosporales</taxon>
        <taxon>Peronosporaceae</taxon>
        <taxon>Phytophthora</taxon>
    </lineage>
</organism>
<proteinExistence type="predicted"/>
<reference evidence="1" key="1">
    <citation type="submission" date="2023-04" db="EMBL/GenBank/DDBJ databases">
        <title>Phytophthora lilii NBRC 32176.</title>
        <authorList>
            <person name="Ichikawa N."/>
            <person name="Sato H."/>
            <person name="Tonouchi N."/>
        </authorList>
    </citation>
    <scope>NUCLEOTIDE SEQUENCE</scope>
    <source>
        <strain evidence="1">NBRC 32176</strain>
    </source>
</reference>
<comment type="caution">
    <text evidence="1">The sequence shown here is derived from an EMBL/GenBank/DDBJ whole genome shotgun (WGS) entry which is preliminary data.</text>
</comment>